<dbReference type="EMBL" id="NAJO01000002">
    <property type="protein sequence ID" value="OQO14108.1"/>
    <property type="molecule type" value="Genomic_DNA"/>
</dbReference>
<dbReference type="InParanoid" id="A0A1V8TS12"/>
<dbReference type="Proteomes" id="UP000192596">
    <property type="component" value="Unassembled WGS sequence"/>
</dbReference>
<feature type="region of interest" description="Disordered" evidence="1">
    <location>
        <begin position="1"/>
        <end position="43"/>
    </location>
</feature>
<organism evidence="3 4">
    <name type="scientific">Cryoendolithus antarcticus</name>
    <dbReference type="NCBI Taxonomy" id="1507870"/>
    <lineage>
        <taxon>Eukaryota</taxon>
        <taxon>Fungi</taxon>
        <taxon>Dikarya</taxon>
        <taxon>Ascomycota</taxon>
        <taxon>Pezizomycotina</taxon>
        <taxon>Dothideomycetes</taxon>
        <taxon>Dothideomycetidae</taxon>
        <taxon>Cladosporiales</taxon>
        <taxon>Cladosporiaceae</taxon>
        <taxon>Cryoendolithus</taxon>
    </lineage>
</organism>
<keyword evidence="4" id="KW-1185">Reference proteome</keyword>
<evidence type="ECO:0000313" key="3">
    <source>
        <dbReference type="EMBL" id="OQO14108.1"/>
    </source>
</evidence>
<reference evidence="4" key="1">
    <citation type="submission" date="2017-03" db="EMBL/GenBank/DDBJ databases">
        <title>Genomes of endolithic fungi from Antarctica.</title>
        <authorList>
            <person name="Coleine C."/>
            <person name="Masonjones S."/>
            <person name="Stajich J.E."/>
        </authorList>
    </citation>
    <scope>NUCLEOTIDE SEQUENCE [LARGE SCALE GENOMIC DNA]</scope>
    <source>
        <strain evidence="4">CCFEE 5527</strain>
    </source>
</reference>
<keyword evidence="2" id="KW-0812">Transmembrane</keyword>
<proteinExistence type="predicted"/>
<evidence type="ECO:0000256" key="1">
    <source>
        <dbReference type="SAM" id="MobiDB-lite"/>
    </source>
</evidence>
<feature type="region of interest" description="Disordered" evidence="1">
    <location>
        <begin position="67"/>
        <end position="140"/>
    </location>
</feature>
<feature type="compositionally biased region" description="Low complexity" evidence="1">
    <location>
        <begin position="369"/>
        <end position="383"/>
    </location>
</feature>
<keyword evidence="2" id="KW-1133">Transmembrane helix</keyword>
<dbReference type="AlphaFoldDB" id="A0A1V8TS12"/>
<feature type="compositionally biased region" description="Polar residues" evidence="1">
    <location>
        <begin position="67"/>
        <end position="81"/>
    </location>
</feature>
<sequence>MPALQSPEPYRPLATQDSMASPPRANSDMQPPVPYQPHGGMLVPSSLQPAAIYPPYGGMGLPPSSTANTFSSLPSDLQSPTPYQPFAALSMTGATPAQSSVTPGATQPPVSYAPFDHADATTIASPTTGGQRGINSDLQRPAPYRPIERRAAGYSRHRLDEMAQSSIRPFPTAFATATRVQSSNGTRTYPTLMKTPMSFPLYRFPDWPPLQVFSLMALMFSLWLLATVLYFVTVPPRNGWLKRVFRRDGRQKKGDGYKRLQDYDSDEGTDFEDEVMRGDGDMGHLASLRGKAKNRRAEEQKWVSEVVNADEEQVGLGIASTTGTDCHPGKLLRQRRRRSLDLRFLMPEKLKETIDQIKDAPVSAPLPPARSFDSSPSSSAVSRNDSEEDLETGVHTPLLLSTHDQEPKNGQKKGYRFTAWLETVNAGIEYAAAKLARAAHDHVVAPEEGLLLPVRDGEREVMASS</sequence>
<evidence type="ECO:0000256" key="2">
    <source>
        <dbReference type="SAM" id="Phobius"/>
    </source>
</evidence>
<accession>A0A1V8TS12</accession>
<evidence type="ECO:0000313" key="4">
    <source>
        <dbReference type="Proteomes" id="UP000192596"/>
    </source>
</evidence>
<gene>
    <name evidence="3" type="ORF">B0A48_00984</name>
</gene>
<feature type="transmembrane region" description="Helical" evidence="2">
    <location>
        <begin position="212"/>
        <end position="233"/>
    </location>
</feature>
<comment type="caution">
    <text evidence="3">The sequence shown here is derived from an EMBL/GenBank/DDBJ whole genome shotgun (WGS) entry which is preliminary data.</text>
</comment>
<feature type="region of interest" description="Disordered" evidence="1">
    <location>
        <begin position="356"/>
        <end position="391"/>
    </location>
</feature>
<name>A0A1V8TS12_9PEZI</name>
<keyword evidence="2" id="KW-0472">Membrane</keyword>
<feature type="compositionally biased region" description="Polar residues" evidence="1">
    <location>
        <begin position="122"/>
        <end position="138"/>
    </location>
</feature>
<protein>
    <submittedName>
        <fullName evidence="3">Uncharacterized protein</fullName>
    </submittedName>
</protein>
<feature type="compositionally biased region" description="Polar residues" evidence="1">
    <location>
        <begin position="92"/>
        <end position="109"/>
    </location>
</feature>